<dbReference type="KEGG" id="vg:2979108"/>
<reference evidence="2 3" key="1">
    <citation type="journal article" date="2004" name="J. Virol.">
        <title>Complete genome sequence of lymphocystis disease virus isolated from China.</title>
        <authorList>
            <person name="Zhang Q.Y."/>
            <person name="Xiao F."/>
            <person name="Xie J."/>
            <person name="Li Z.Q."/>
            <person name="Gui J.F."/>
        </authorList>
    </citation>
    <scope>NUCLEOTIDE SEQUENCE [LARGE SCALE GENOMIC DNA]</scope>
</reference>
<keyword evidence="1" id="KW-0472">Membrane</keyword>
<keyword evidence="1" id="KW-1133">Transmembrane helix</keyword>
<keyword evidence="3" id="KW-1185">Reference proteome</keyword>
<accession>Q677Q0</accession>
<evidence type="ECO:0000313" key="2">
    <source>
        <dbReference type="EMBL" id="AAU11057.1"/>
    </source>
</evidence>
<evidence type="ECO:0000313" key="3">
    <source>
        <dbReference type="Proteomes" id="UP000106699"/>
    </source>
</evidence>
<sequence>MFKDERYLYKVISHFKFKMNGNLWQLNFLVAIDFILLFRSKVLL</sequence>
<proteinExistence type="predicted"/>
<evidence type="ECO:0000256" key="1">
    <source>
        <dbReference type="SAM" id="Phobius"/>
    </source>
</evidence>
<dbReference type="EMBL" id="AY380826">
    <property type="protein sequence ID" value="AAU11057.1"/>
    <property type="molecule type" value="Genomic_DNA"/>
</dbReference>
<dbReference type="Proteomes" id="UP000106699">
    <property type="component" value="Segment"/>
</dbReference>
<keyword evidence="1" id="KW-0812">Transmembrane</keyword>
<protein>
    <submittedName>
        <fullName evidence="2">Uncharacterized protein</fullName>
    </submittedName>
</protein>
<feature type="transmembrane region" description="Helical" evidence="1">
    <location>
        <begin position="21"/>
        <end position="38"/>
    </location>
</feature>
<dbReference type="GeneID" id="2979108"/>
<organism evidence="2 3">
    <name type="scientific">lymphocystis disease virus-China</name>
    <dbReference type="NCBI Taxonomy" id="256729"/>
    <lineage>
        <taxon>Viruses</taxon>
        <taxon>Varidnaviria</taxon>
        <taxon>Bamfordvirae</taxon>
        <taxon>Nucleocytoviricota</taxon>
        <taxon>Megaviricetes</taxon>
        <taxon>Pimascovirales</taxon>
        <taxon>Pimascovirales incertae sedis</taxon>
        <taxon>Iridoviridae</taxon>
        <taxon>Alphairidovirinae</taxon>
        <taxon>Lymphocystivirus</taxon>
        <taxon>Lymphocystivirus paralichthys1</taxon>
        <taxon>Lymphocystis disease virus 2</taxon>
    </lineage>
</organism>
<name>Q677Q0_9VIRU</name>
<dbReference type="RefSeq" id="YP_073718.1">
    <property type="nucleotide sequence ID" value="NC_005902.1"/>
</dbReference>